<keyword evidence="1" id="KW-0378">Hydrolase</keyword>
<accession>A0A7J9L054</accession>
<dbReference type="GO" id="GO:0006629">
    <property type="term" value="P:lipid metabolic process"/>
    <property type="evidence" value="ECO:0007669"/>
    <property type="project" value="InterPro"/>
</dbReference>
<evidence type="ECO:0000256" key="2">
    <source>
        <dbReference type="SAM" id="MobiDB-lite"/>
    </source>
</evidence>
<feature type="domain" description="Fungal lipase-type" evidence="3">
    <location>
        <begin position="286"/>
        <end position="419"/>
    </location>
</feature>
<evidence type="ECO:0000313" key="4">
    <source>
        <dbReference type="EMBL" id="MBA0852132.1"/>
    </source>
</evidence>
<dbReference type="Proteomes" id="UP000593576">
    <property type="component" value="Unassembled WGS sequence"/>
</dbReference>
<sequence>MAQNQSSEIRVRRSEHDQAPPLKLVQNHRLHLISTPTSNFPLFLHLFLTMANQSCKSFIRHLYNSNILITRQKKLYGRFMNGVLNRFQSQWSKPEGLKEVIKEKEAKDMAEIESSSRFFKYSSGDEDYVGDTKWKLELAWLTKALEPALQLCRWALPIGNEVRDDKPQYAARSVSEIISSIQKSKTVIEGWSLSDLTIGLYLIYLRQASLNPFEDVKGVKIKSVSIVQDLIYHIELAKGCYKDNAAILARTSMLRESNVLKFVKNSSVMRPGYYIGIDPRKKLVIFGIRGTHTVYDLITDIVTSSDGEVTFEGYSTHFGTAEAARWFLHHEIGTIRQCLEKYEGFRLRLVGHSLGAATASLLAIMLRKRSKKELGFSPDVVSAVGYATPPCVSKELAETCSDFVTTVVMQDDIVPRLSAASLARLRNEILETDWMSVVEKADWKSIVDLVTNAKLVMSSVQDVARKLADYAHFKSAKGSSDVAIKTEPTSVPKKVTALQKEEGAYTVPEELFVPGTVYYLKRNIDDHTGSNDNRGQEYFSLWRRHPGEHFQKIILSSNLISDHRCDSHYFALRDVLKGLPMSHEEDLFR</sequence>
<gene>
    <name evidence="4" type="ORF">Goshw_001667</name>
</gene>
<dbReference type="GO" id="GO:0016787">
    <property type="term" value="F:hydrolase activity"/>
    <property type="evidence" value="ECO:0007669"/>
    <property type="project" value="UniProtKB-KW"/>
</dbReference>
<dbReference type="Pfam" id="PF01764">
    <property type="entry name" value="Lipase_3"/>
    <property type="match status" value="1"/>
</dbReference>
<proteinExistence type="predicted"/>
<evidence type="ECO:0000313" key="5">
    <source>
        <dbReference type="Proteomes" id="UP000593576"/>
    </source>
</evidence>
<dbReference type="InterPro" id="IPR029058">
    <property type="entry name" value="AB_hydrolase_fold"/>
</dbReference>
<dbReference type="Gene3D" id="3.40.50.1820">
    <property type="entry name" value="alpha/beta hydrolase"/>
    <property type="match status" value="1"/>
</dbReference>
<feature type="compositionally biased region" description="Basic and acidic residues" evidence="2">
    <location>
        <begin position="9"/>
        <end position="18"/>
    </location>
</feature>
<keyword evidence="5" id="KW-1185">Reference proteome</keyword>
<dbReference type="SUPFAM" id="SSF53474">
    <property type="entry name" value="alpha/beta-Hydrolases"/>
    <property type="match status" value="1"/>
</dbReference>
<organism evidence="4 5">
    <name type="scientific">Gossypium schwendimanii</name>
    <name type="common">Cotton</name>
    <dbReference type="NCBI Taxonomy" id="34291"/>
    <lineage>
        <taxon>Eukaryota</taxon>
        <taxon>Viridiplantae</taxon>
        <taxon>Streptophyta</taxon>
        <taxon>Embryophyta</taxon>
        <taxon>Tracheophyta</taxon>
        <taxon>Spermatophyta</taxon>
        <taxon>Magnoliopsida</taxon>
        <taxon>eudicotyledons</taxon>
        <taxon>Gunneridae</taxon>
        <taxon>Pentapetalae</taxon>
        <taxon>rosids</taxon>
        <taxon>malvids</taxon>
        <taxon>Malvales</taxon>
        <taxon>Malvaceae</taxon>
        <taxon>Malvoideae</taxon>
        <taxon>Gossypium</taxon>
    </lineage>
</organism>
<reference evidence="4 5" key="1">
    <citation type="journal article" date="2019" name="Genome Biol. Evol.">
        <title>Insights into the evolution of the New World diploid cottons (Gossypium, subgenus Houzingenia) based on genome sequencing.</title>
        <authorList>
            <person name="Grover C.E."/>
            <person name="Arick M.A. 2nd"/>
            <person name="Thrash A."/>
            <person name="Conover J.L."/>
            <person name="Sanders W.S."/>
            <person name="Peterson D.G."/>
            <person name="Frelichowski J.E."/>
            <person name="Scheffler J.A."/>
            <person name="Scheffler B.E."/>
            <person name="Wendel J.F."/>
        </authorList>
    </citation>
    <scope>NUCLEOTIDE SEQUENCE [LARGE SCALE GENOMIC DNA]</scope>
    <source>
        <strain evidence="4">1</strain>
        <tissue evidence="4">Leaf</tissue>
    </source>
</reference>
<dbReference type="InterPro" id="IPR002921">
    <property type="entry name" value="Fungal_lipase-type"/>
</dbReference>
<comment type="caution">
    <text evidence="4">The sequence shown here is derived from an EMBL/GenBank/DDBJ whole genome shotgun (WGS) entry which is preliminary data.</text>
</comment>
<feature type="region of interest" description="Disordered" evidence="2">
    <location>
        <begin position="1"/>
        <end position="20"/>
    </location>
</feature>
<name>A0A7J9L054_GOSSC</name>
<dbReference type="OrthoDB" id="438440at2759"/>
<evidence type="ECO:0000256" key="1">
    <source>
        <dbReference type="ARBA" id="ARBA00022801"/>
    </source>
</evidence>
<dbReference type="AlphaFoldDB" id="A0A7J9L054"/>
<protein>
    <recommendedName>
        <fullName evidence="3">Fungal lipase-type domain-containing protein</fullName>
    </recommendedName>
</protein>
<dbReference type="CDD" id="cd00519">
    <property type="entry name" value="Lipase_3"/>
    <property type="match status" value="1"/>
</dbReference>
<dbReference type="EMBL" id="JABFAF010000004">
    <property type="protein sequence ID" value="MBA0852132.1"/>
    <property type="molecule type" value="Genomic_DNA"/>
</dbReference>
<evidence type="ECO:0000259" key="3">
    <source>
        <dbReference type="Pfam" id="PF01764"/>
    </source>
</evidence>
<dbReference type="PANTHER" id="PTHR47418">
    <property type="entry name" value="ALPHA/BETA-HYDROLASES SUPERFAMILY PROTEIN"/>
    <property type="match status" value="1"/>
</dbReference>